<dbReference type="InterPro" id="IPR006158">
    <property type="entry name" value="Cobalamin-bd"/>
</dbReference>
<feature type="domain" description="Radical SAM core" evidence="7">
    <location>
        <begin position="193"/>
        <end position="417"/>
    </location>
</feature>
<dbReference type="Gene3D" id="3.40.50.280">
    <property type="entry name" value="Cobalamin-binding domain"/>
    <property type="match status" value="1"/>
</dbReference>
<dbReference type="PROSITE" id="PS51332">
    <property type="entry name" value="B12_BINDING"/>
    <property type="match status" value="1"/>
</dbReference>
<comment type="cofactor">
    <cofactor evidence="1">
        <name>[4Fe-4S] cluster</name>
        <dbReference type="ChEBI" id="CHEBI:49883"/>
    </cofactor>
</comment>
<dbReference type="SUPFAM" id="SSF102114">
    <property type="entry name" value="Radical SAM enzymes"/>
    <property type="match status" value="1"/>
</dbReference>
<dbReference type="InterPro" id="IPR051198">
    <property type="entry name" value="BchE-like"/>
</dbReference>
<reference evidence="8 9" key="1">
    <citation type="submission" date="2019-12" db="EMBL/GenBank/DDBJ databases">
        <authorList>
            <person name="Wolfe R."/>
            <person name="Danczak R."/>
            <person name="Wilkins M."/>
        </authorList>
    </citation>
    <scope>NUCLEOTIDE SEQUENCE [LARGE SCALE GENOMIC DNA]</scope>
    <source>
        <strain evidence="8">X2_MaxBin.013</strain>
    </source>
</reference>
<dbReference type="InterPro" id="IPR023404">
    <property type="entry name" value="rSAM_horseshoe"/>
</dbReference>
<evidence type="ECO:0000313" key="9">
    <source>
        <dbReference type="Proteomes" id="UP000488506"/>
    </source>
</evidence>
<dbReference type="Gene3D" id="3.80.30.20">
    <property type="entry name" value="tm_1862 like domain"/>
    <property type="match status" value="1"/>
</dbReference>
<dbReference type="Proteomes" id="UP000488506">
    <property type="component" value="Unassembled WGS sequence"/>
</dbReference>
<dbReference type="InterPro" id="IPR058240">
    <property type="entry name" value="rSAM_sf"/>
</dbReference>
<dbReference type="GO" id="GO:0051536">
    <property type="term" value="F:iron-sulfur cluster binding"/>
    <property type="evidence" value="ECO:0007669"/>
    <property type="project" value="UniProtKB-KW"/>
</dbReference>
<dbReference type="SFLD" id="SFLDS00029">
    <property type="entry name" value="Radical_SAM"/>
    <property type="match status" value="1"/>
</dbReference>
<gene>
    <name evidence="8" type="ORF">FD145_40</name>
</gene>
<dbReference type="InterPro" id="IPR006638">
    <property type="entry name" value="Elp3/MiaA/NifB-like_rSAM"/>
</dbReference>
<dbReference type="Pfam" id="PF02310">
    <property type="entry name" value="B12-binding"/>
    <property type="match status" value="1"/>
</dbReference>
<name>A0A833L2K5_UNCSA</name>
<dbReference type="SFLD" id="SFLDG01082">
    <property type="entry name" value="B12-binding_domain_containing"/>
    <property type="match status" value="1"/>
</dbReference>
<dbReference type="Pfam" id="PF04055">
    <property type="entry name" value="Radical_SAM"/>
    <property type="match status" value="1"/>
</dbReference>
<dbReference type="EMBL" id="WPAF01000001">
    <property type="protein sequence ID" value="KAF0135214.1"/>
    <property type="molecule type" value="Genomic_DNA"/>
</dbReference>
<dbReference type="SMART" id="SM00729">
    <property type="entry name" value="Elp3"/>
    <property type="match status" value="1"/>
</dbReference>
<dbReference type="PROSITE" id="PS51918">
    <property type="entry name" value="RADICAL_SAM"/>
    <property type="match status" value="1"/>
</dbReference>
<dbReference type="CDD" id="cd01335">
    <property type="entry name" value="Radical_SAM"/>
    <property type="match status" value="1"/>
</dbReference>
<protein>
    <submittedName>
        <fullName evidence="8">Cobalamin B12-binding domain-containing protein</fullName>
    </submittedName>
</protein>
<keyword evidence="4" id="KW-0408">Iron</keyword>
<comment type="caution">
    <text evidence="8">The sequence shown here is derived from an EMBL/GenBank/DDBJ whole genome shotgun (WGS) entry which is preliminary data.</text>
</comment>
<feature type="domain" description="B12-binding" evidence="6">
    <location>
        <begin position="11"/>
        <end position="144"/>
    </location>
</feature>
<accession>A0A833L2K5</accession>
<evidence type="ECO:0000313" key="8">
    <source>
        <dbReference type="EMBL" id="KAF0135214.1"/>
    </source>
</evidence>
<keyword evidence="5" id="KW-0411">Iron-sulfur</keyword>
<dbReference type="GO" id="GO:0003824">
    <property type="term" value="F:catalytic activity"/>
    <property type="evidence" value="ECO:0007669"/>
    <property type="project" value="InterPro"/>
</dbReference>
<dbReference type="PANTHER" id="PTHR43409">
    <property type="entry name" value="ANAEROBIC MAGNESIUM-PROTOPORPHYRIN IX MONOMETHYL ESTER CYCLASE-RELATED"/>
    <property type="match status" value="1"/>
</dbReference>
<dbReference type="AlphaFoldDB" id="A0A833L2K5"/>
<evidence type="ECO:0000259" key="7">
    <source>
        <dbReference type="PROSITE" id="PS51918"/>
    </source>
</evidence>
<sequence length="683" mass="80004">MGKKMKIYLCDMVHNYLGAGSYMFPLNIAYLAAYAKKYFPNETEIKLFKYPQDFIDQFKKVVPDIVGFSNYTWNADLNGKLADFIKAIYKRTLVIFGGPNINYTTKGVERFFITHKTVDFYLPFQGEKPFIDLLGLYINAGRDIKELKNGPIDGMFFYDEAQNIVAIGKRLERISKLDDIPSPYLTGILDEFFDTKLIPLVETNRGCPYQCTFCAQGLSSYRQMHYFSLERVKAELKYIAEHVKHTNLLNLADSNFGIAERDLEIAKYITNLSEKTGYPQKCSSNLAKNQPKIFEIAKILKNINLAVSLQSLDDIVLQNVKRKNISISIFKDIVKKVNDLGAISGTEIILGMPGETRNSHIETLKKLFDWDVSYIVCYNGLVLDGTELSSFKENGKFKCKTKFRLIDSSFGKYNDILSFEAEEGILSTDTMTQDELLSFRPVHWLIQFLWNYRFYYDLLKYVKSLGVNPLNYILKLTDDKNNNIPQKANIVFREFIKEAKGEWFDSIENLQNHYSQSENFKLLKEGLLCGKMNGKYIFKILIECKREFEEHLFNTFLSYSSPFHLKGETCREIINFLSASIIDFNGTWDKINKEKYLICKYNIIEWRESKYNKRLEDLYSPEGFKFRFFLPKEQERSLKKILMQYDHKNKNVTLRKMSEWMDIKQFFYKVELDNKLMRKRITY</sequence>
<dbReference type="GO" id="GO:0031419">
    <property type="term" value="F:cobalamin binding"/>
    <property type="evidence" value="ECO:0007669"/>
    <property type="project" value="InterPro"/>
</dbReference>
<evidence type="ECO:0000256" key="1">
    <source>
        <dbReference type="ARBA" id="ARBA00001966"/>
    </source>
</evidence>
<dbReference type="GO" id="GO:0046872">
    <property type="term" value="F:metal ion binding"/>
    <property type="evidence" value="ECO:0007669"/>
    <property type="project" value="UniProtKB-KW"/>
</dbReference>
<evidence type="ECO:0000256" key="5">
    <source>
        <dbReference type="ARBA" id="ARBA00023014"/>
    </source>
</evidence>
<keyword evidence="3" id="KW-0479">Metal-binding</keyword>
<proteinExistence type="predicted"/>
<organism evidence="8 9">
    <name type="scientific">Candidatus Saganbacteria bacterium</name>
    <dbReference type="NCBI Taxonomy" id="2575572"/>
    <lineage>
        <taxon>Bacteria</taxon>
        <taxon>Bacillati</taxon>
        <taxon>Saganbacteria</taxon>
    </lineage>
</organism>
<dbReference type="InterPro" id="IPR007197">
    <property type="entry name" value="rSAM"/>
</dbReference>
<evidence type="ECO:0000256" key="4">
    <source>
        <dbReference type="ARBA" id="ARBA00023004"/>
    </source>
</evidence>
<evidence type="ECO:0000256" key="2">
    <source>
        <dbReference type="ARBA" id="ARBA00022691"/>
    </source>
</evidence>
<evidence type="ECO:0000259" key="6">
    <source>
        <dbReference type="PROSITE" id="PS51332"/>
    </source>
</evidence>
<dbReference type="GO" id="GO:0005829">
    <property type="term" value="C:cytosol"/>
    <property type="evidence" value="ECO:0007669"/>
    <property type="project" value="TreeGrafter"/>
</dbReference>
<keyword evidence="2" id="KW-0949">S-adenosyl-L-methionine</keyword>
<evidence type="ECO:0000256" key="3">
    <source>
        <dbReference type="ARBA" id="ARBA00022723"/>
    </source>
</evidence>
<dbReference type="PANTHER" id="PTHR43409:SF16">
    <property type="entry name" value="SLR0320 PROTEIN"/>
    <property type="match status" value="1"/>
</dbReference>